<dbReference type="Proteomes" id="UP000481861">
    <property type="component" value="Unassembled WGS sequence"/>
</dbReference>
<name>A0A7C8M218_9PLEO</name>
<gene>
    <name evidence="3" type="ORF">BDV95DRAFT_259354</name>
</gene>
<dbReference type="Pfam" id="PF26061">
    <property type="entry name" value="DUF8021"/>
    <property type="match status" value="1"/>
</dbReference>
<evidence type="ECO:0000313" key="3">
    <source>
        <dbReference type="EMBL" id="KAF2865201.1"/>
    </source>
</evidence>
<sequence>MFVPVLFVCAGVVAQASAACDRTMLQKATVAYVQAQAAGQPDLLPLAKNVSYLENDAPMDIKKGVLSQPVTIDFDRSLHDTTTCTAFTELSAATNKHPYVINTRLLFTGDTITAIESVVADDGDWVFNATSQLAWTKTEKWDPIPEAKWDSRATIKAAGDAYLDSWTNGSIKAPYGTPCARLEGGIYTGERNSSSNSCFMPVFPEPFTIRNRRYVIDESLGGLAIFNDFPFIDLKKPNGTASTNFFRVEGGLIRYIHEVTVCSTRGCGR</sequence>
<organism evidence="3 4">
    <name type="scientific">Massariosphaeria phaeospora</name>
    <dbReference type="NCBI Taxonomy" id="100035"/>
    <lineage>
        <taxon>Eukaryota</taxon>
        <taxon>Fungi</taxon>
        <taxon>Dikarya</taxon>
        <taxon>Ascomycota</taxon>
        <taxon>Pezizomycotina</taxon>
        <taxon>Dothideomycetes</taxon>
        <taxon>Pleosporomycetidae</taxon>
        <taxon>Pleosporales</taxon>
        <taxon>Pleosporales incertae sedis</taxon>
        <taxon>Massariosphaeria</taxon>
    </lineage>
</organism>
<keyword evidence="4" id="KW-1185">Reference proteome</keyword>
<keyword evidence="1" id="KW-0732">Signal</keyword>
<accession>A0A7C8M218</accession>
<feature type="chain" id="PRO_5028926385" description="DUF8021 domain-containing protein" evidence="1">
    <location>
        <begin position="19"/>
        <end position="269"/>
    </location>
</feature>
<reference evidence="3 4" key="1">
    <citation type="submission" date="2020-01" db="EMBL/GenBank/DDBJ databases">
        <authorList>
            <consortium name="DOE Joint Genome Institute"/>
            <person name="Haridas S."/>
            <person name="Albert R."/>
            <person name="Binder M."/>
            <person name="Bloem J."/>
            <person name="Labutti K."/>
            <person name="Salamov A."/>
            <person name="Andreopoulos B."/>
            <person name="Baker S.E."/>
            <person name="Barry K."/>
            <person name="Bills G."/>
            <person name="Bluhm B.H."/>
            <person name="Cannon C."/>
            <person name="Castanera R."/>
            <person name="Culley D.E."/>
            <person name="Daum C."/>
            <person name="Ezra D."/>
            <person name="Gonzalez J.B."/>
            <person name="Henrissat B."/>
            <person name="Kuo A."/>
            <person name="Liang C."/>
            <person name="Lipzen A."/>
            <person name="Lutzoni F."/>
            <person name="Magnuson J."/>
            <person name="Mondo S."/>
            <person name="Nolan M."/>
            <person name="Ohm R."/>
            <person name="Pangilinan J."/>
            <person name="Park H.-J.H."/>
            <person name="Ramirez L."/>
            <person name="Alfaro M."/>
            <person name="Sun H."/>
            <person name="Tritt A."/>
            <person name="Yoshinaga Y."/>
            <person name="Zwiers L.-H.L."/>
            <person name="Turgeon B.G."/>
            <person name="Goodwin S.B."/>
            <person name="Spatafora J.W."/>
            <person name="Crous P.W."/>
            <person name="Grigoriev I.V."/>
        </authorList>
    </citation>
    <scope>NUCLEOTIDE SEQUENCE [LARGE SCALE GENOMIC DNA]</scope>
    <source>
        <strain evidence="3 4">CBS 611.86</strain>
    </source>
</reference>
<evidence type="ECO:0000259" key="2">
    <source>
        <dbReference type="Pfam" id="PF26061"/>
    </source>
</evidence>
<dbReference type="EMBL" id="JAADJZ010000035">
    <property type="protein sequence ID" value="KAF2865201.1"/>
    <property type="molecule type" value="Genomic_DNA"/>
</dbReference>
<comment type="caution">
    <text evidence="3">The sequence shown here is derived from an EMBL/GenBank/DDBJ whole genome shotgun (WGS) entry which is preliminary data.</text>
</comment>
<feature type="signal peptide" evidence="1">
    <location>
        <begin position="1"/>
        <end position="18"/>
    </location>
</feature>
<dbReference type="AlphaFoldDB" id="A0A7C8M218"/>
<feature type="domain" description="DUF8021" evidence="2">
    <location>
        <begin position="149"/>
        <end position="260"/>
    </location>
</feature>
<proteinExistence type="predicted"/>
<dbReference type="InterPro" id="IPR058334">
    <property type="entry name" value="DUF8021"/>
</dbReference>
<evidence type="ECO:0000256" key="1">
    <source>
        <dbReference type="SAM" id="SignalP"/>
    </source>
</evidence>
<evidence type="ECO:0000313" key="4">
    <source>
        <dbReference type="Proteomes" id="UP000481861"/>
    </source>
</evidence>
<dbReference type="OrthoDB" id="3515051at2759"/>
<protein>
    <recommendedName>
        <fullName evidence="2">DUF8021 domain-containing protein</fullName>
    </recommendedName>
</protein>